<dbReference type="RefSeq" id="WP_152156155.1">
    <property type="nucleotide sequence ID" value="NZ_QMDY01000003.1"/>
</dbReference>
<comment type="caution">
    <text evidence="2">The sequence shown here is derived from an EMBL/GenBank/DDBJ whole genome shotgun (WGS) entry which is preliminary data.</text>
</comment>
<proteinExistence type="predicted"/>
<protein>
    <submittedName>
        <fullName evidence="2">Uncharacterized protein</fullName>
    </submittedName>
</protein>
<dbReference type="EMBL" id="QMDY01000003">
    <property type="protein sequence ID" value="KAB7518775.1"/>
    <property type="molecule type" value="Genomic_DNA"/>
</dbReference>
<dbReference type="AlphaFoldDB" id="A0A5N5UJ65"/>
<evidence type="ECO:0000313" key="3">
    <source>
        <dbReference type="Proteomes" id="UP000326207"/>
    </source>
</evidence>
<evidence type="ECO:0000256" key="1">
    <source>
        <dbReference type="SAM" id="MobiDB-lite"/>
    </source>
</evidence>
<organism evidence="2 3">
    <name type="scientific">Halosegnis rubeus</name>
    <dbReference type="NCBI Taxonomy" id="2212850"/>
    <lineage>
        <taxon>Archaea</taxon>
        <taxon>Methanobacteriati</taxon>
        <taxon>Methanobacteriota</taxon>
        <taxon>Stenosarchaea group</taxon>
        <taxon>Halobacteria</taxon>
        <taxon>Halobacteriales</taxon>
        <taxon>Natronomonadaceae</taxon>
        <taxon>Halosegnis</taxon>
    </lineage>
</organism>
<evidence type="ECO:0000313" key="2">
    <source>
        <dbReference type="EMBL" id="KAB7518775.1"/>
    </source>
</evidence>
<reference evidence="2 3" key="1">
    <citation type="submission" date="2019-10" db="EMBL/GenBank/DDBJ databases">
        <title>Unraveling microbial dark matter from salterns through culturing: the case of the genus Halosegnis.</title>
        <authorList>
            <person name="Duran-Viseras A."/>
            <person name="Andrei A.-S."/>
            <person name="Vera-Gargallo B."/>
            <person name="Ghai R."/>
            <person name="Sanchez-Porro C."/>
            <person name="Ventosa A."/>
        </authorList>
    </citation>
    <scope>NUCLEOTIDE SEQUENCE [LARGE SCALE GENOMIC DNA]</scope>
    <source>
        <strain evidence="2 3">F19-13</strain>
    </source>
</reference>
<dbReference type="Proteomes" id="UP000326207">
    <property type="component" value="Unassembled WGS sequence"/>
</dbReference>
<name>A0A5N5UJ65_9EURY</name>
<accession>A0A5N5UJ65</accession>
<sequence>MSVDPDDDPREATPCNYPHASNEGRLKIVPADEVGRHVLRARLCPCLKDHDEHPVMSVADLGTHRDYVVLHKTTGCLHQCEVDR</sequence>
<gene>
    <name evidence="2" type="ORF">DP108_06300</name>
</gene>
<feature type="region of interest" description="Disordered" evidence="1">
    <location>
        <begin position="1"/>
        <end position="21"/>
    </location>
</feature>